<dbReference type="Proteomes" id="UP000672602">
    <property type="component" value="Unassembled WGS sequence"/>
</dbReference>
<proteinExistence type="predicted"/>
<accession>A0A8J7V2L8</accession>
<keyword evidence="1" id="KW-0472">Membrane</keyword>
<dbReference type="AlphaFoldDB" id="A0A8J7V2L8"/>
<keyword evidence="1" id="KW-0812">Transmembrane</keyword>
<reference evidence="2" key="1">
    <citation type="submission" date="2021-04" db="EMBL/GenBank/DDBJ databases">
        <authorList>
            <person name="Zhang D.-C."/>
        </authorList>
    </citation>
    <scope>NUCLEOTIDE SEQUENCE</scope>
    <source>
        <strain evidence="2">CGMCC 1.15697</strain>
    </source>
</reference>
<feature type="transmembrane region" description="Helical" evidence="1">
    <location>
        <begin position="49"/>
        <end position="74"/>
    </location>
</feature>
<keyword evidence="3" id="KW-1185">Reference proteome</keyword>
<name>A0A8J7V2L8_9PROT</name>
<evidence type="ECO:0000256" key="1">
    <source>
        <dbReference type="SAM" id="Phobius"/>
    </source>
</evidence>
<keyword evidence="1" id="KW-1133">Transmembrane helix</keyword>
<organism evidence="2 3">
    <name type="scientific">Marivibrio halodurans</name>
    <dbReference type="NCBI Taxonomy" id="2039722"/>
    <lineage>
        <taxon>Bacteria</taxon>
        <taxon>Pseudomonadati</taxon>
        <taxon>Pseudomonadota</taxon>
        <taxon>Alphaproteobacteria</taxon>
        <taxon>Rhodospirillales</taxon>
        <taxon>Rhodospirillaceae</taxon>
        <taxon>Marivibrio</taxon>
    </lineage>
</organism>
<gene>
    <name evidence="2" type="ORF">KAJ83_08530</name>
</gene>
<comment type="caution">
    <text evidence="2">The sequence shown here is derived from an EMBL/GenBank/DDBJ whole genome shotgun (WGS) entry which is preliminary data.</text>
</comment>
<protein>
    <recommendedName>
        <fullName evidence="4">Phage holin family protein</fullName>
    </recommendedName>
</protein>
<evidence type="ECO:0000313" key="2">
    <source>
        <dbReference type="EMBL" id="MBP5857052.1"/>
    </source>
</evidence>
<evidence type="ECO:0000313" key="3">
    <source>
        <dbReference type="Proteomes" id="UP000672602"/>
    </source>
</evidence>
<evidence type="ECO:0008006" key="4">
    <source>
        <dbReference type="Google" id="ProtNLM"/>
    </source>
</evidence>
<dbReference type="RefSeq" id="WP_210681617.1">
    <property type="nucleotide sequence ID" value="NZ_JAGMWN010000003.1"/>
</dbReference>
<dbReference type="EMBL" id="JAGMWN010000003">
    <property type="protein sequence ID" value="MBP5857052.1"/>
    <property type="molecule type" value="Genomic_DNA"/>
</dbReference>
<sequence length="118" mass="12362">MADQQERRESTLAAMARGASTELLRGVDAGLDAAGDRLSARLDAAADRLLARGFVLLLSAVAVGWMSFAVFAAVSMVAPGWAAALVTAGALVLAAVLCRAVFLTRARSRDQESKKERS</sequence>
<feature type="transmembrane region" description="Helical" evidence="1">
    <location>
        <begin position="80"/>
        <end position="102"/>
    </location>
</feature>